<name>A0ABR1RSX4_9PEZI</name>
<evidence type="ECO:0000313" key="3">
    <source>
        <dbReference type="Proteomes" id="UP001444661"/>
    </source>
</evidence>
<dbReference type="Gene3D" id="3.60.21.10">
    <property type="match status" value="1"/>
</dbReference>
<feature type="domain" description="Calcineurin-like phosphoesterase" evidence="1">
    <location>
        <begin position="6"/>
        <end position="219"/>
    </location>
</feature>
<proteinExistence type="predicted"/>
<dbReference type="Proteomes" id="UP001444661">
    <property type="component" value="Unassembled WGS sequence"/>
</dbReference>
<dbReference type="PANTHER" id="PTHR12905:SF0">
    <property type="entry name" value="CALCINEURIN-LIKE PHOSPHOESTERASE DOMAIN-CONTAINING PROTEIN"/>
    <property type="match status" value="1"/>
</dbReference>
<dbReference type="SUPFAM" id="SSF56300">
    <property type="entry name" value="Metallo-dependent phosphatases"/>
    <property type="match status" value="1"/>
</dbReference>
<dbReference type="EMBL" id="JAQQWK010000013">
    <property type="protein sequence ID" value="KAK8017676.1"/>
    <property type="molecule type" value="Genomic_DNA"/>
</dbReference>
<dbReference type="InterPro" id="IPR004843">
    <property type="entry name" value="Calcineurin-like_PHP"/>
</dbReference>
<reference evidence="2 3" key="1">
    <citation type="submission" date="2023-01" db="EMBL/GenBank/DDBJ databases">
        <title>Analysis of 21 Apiospora genomes using comparative genomics revels a genus with tremendous synthesis potential of carbohydrate active enzymes and secondary metabolites.</title>
        <authorList>
            <person name="Sorensen T."/>
        </authorList>
    </citation>
    <scope>NUCLEOTIDE SEQUENCE [LARGE SCALE GENOMIC DNA]</scope>
    <source>
        <strain evidence="2 3">CBS 33761</strain>
    </source>
</reference>
<evidence type="ECO:0000259" key="1">
    <source>
        <dbReference type="Pfam" id="PF00149"/>
    </source>
</evidence>
<comment type="caution">
    <text evidence="2">The sequence shown here is derived from an EMBL/GenBank/DDBJ whole genome shotgun (WGS) entry which is preliminary data.</text>
</comment>
<evidence type="ECO:0000313" key="2">
    <source>
        <dbReference type="EMBL" id="KAK8017676.1"/>
    </source>
</evidence>
<dbReference type="PANTHER" id="PTHR12905">
    <property type="entry name" value="METALLOPHOSPHOESTERASE"/>
    <property type="match status" value="1"/>
</dbReference>
<dbReference type="InterPro" id="IPR051693">
    <property type="entry name" value="UPF0046_metallophosphoest"/>
</dbReference>
<keyword evidence="3" id="KW-1185">Reference proteome</keyword>
<dbReference type="InterPro" id="IPR029052">
    <property type="entry name" value="Metallo-depent_PP-like"/>
</dbReference>
<accession>A0ABR1RSX4</accession>
<organism evidence="2 3">
    <name type="scientific">Apiospora rasikravindrae</name>
    <dbReference type="NCBI Taxonomy" id="990691"/>
    <lineage>
        <taxon>Eukaryota</taxon>
        <taxon>Fungi</taxon>
        <taxon>Dikarya</taxon>
        <taxon>Ascomycota</taxon>
        <taxon>Pezizomycotina</taxon>
        <taxon>Sordariomycetes</taxon>
        <taxon>Xylariomycetidae</taxon>
        <taxon>Amphisphaeriales</taxon>
        <taxon>Apiosporaceae</taxon>
        <taxon>Apiospora</taxon>
    </lineage>
</organism>
<dbReference type="Pfam" id="PF00149">
    <property type="entry name" value="Metallophos"/>
    <property type="match status" value="1"/>
</dbReference>
<sequence>MSVKTRILIVSDTHNQTFEIKDIHKTADIVIHCGDLSLYSDVADYQRVLDTMCQLPAPLKLCIAGNHDLGIDDGNFDKHLASKLDMNVRWGRNKAEEEVKKEFGPPGEPRRLLAAAAKAGGVQFLEEGNHEFKLRNGASLRLYASPYTPAKWTGRAYQYTYEEGHEFAIADNTQIVVTYGPPRGILDYTDGNQRAGCPQLYTAVAQTRPLIHCFGHIHEAWGCKFVHWKEASSSSTGTRRSARLKDSPHNDMDADKTVVLEQIQDLFAQKGDNAEVTQAKAAKRAEYERLGYYYTSHCAGDARPITQGKQTLILNASYDYSESKKHILQHQWPFVVDIELPIAKDGQKPCA</sequence>
<gene>
    <name evidence="2" type="ORF">PG993_014002</name>
</gene>
<protein>
    <submittedName>
        <fullName evidence="2">Calcineurin-like phosphoesterase</fullName>
    </submittedName>
</protein>